<accession>A0ABV5MEP0</accession>
<keyword evidence="4" id="KW-0411">Iron-sulfur</keyword>
<feature type="domain" description="Rieske" evidence="5">
    <location>
        <begin position="116"/>
        <end position="213"/>
    </location>
</feature>
<dbReference type="InterPro" id="IPR036922">
    <property type="entry name" value="Rieske_2Fe-2S_sf"/>
</dbReference>
<keyword evidence="2" id="KW-0479">Metal-binding</keyword>
<gene>
    <name evidence="6" type="ORF">ACFFTR_29815</name>
</gene>
<dbReference type="Pfam" id="PF00355">
    <property type="entry name" value="Rieske"/>
    <property type="match status" value="1"/>
</dbReference>
<dbReference type="Gene3D" id="2.102.10.10">
    <property type="entry name" value="Rieske [2Fe-2S] iron-sulphur domain"/>
    <property type="match status" value="1"/>
</dbReference>
<dbReference type="Proteomes" id="UP001589608">
    <property type="component" value="Unassembled WGS sequence"/>
</dbReference>
<protein>
    <submittedName>
        <fullName evidence="6">Ubiquinol-cytochrome c reductase iron-sulfur subunit</fullName>
    </submittedName>
</protein>
<evidence type="ECO:0000259" key="5">
    <source>
        <dbReference type="PROSITE" id="PS51296"/>
    </source>
</evidence>
<dbReference type="RefSeq" id="WP_223092447.1">
    <property type="nucleotide sequence ID" value="NZ_CP061913.1"/>
</dbReference>
<reference evidence="6 7" key="1">
    <citation type="submission" date="2024-09" db="EMBL/GenBank/DDBJ databases">
        <authorList>
            <person name="Sun Q."/>
            <person name="Mori K."/>
        </authorList>
    </citation>
    <scope>NUCLEOTIDE SEQUENCE [LARGE SCALE GENOMIC DNA]</scope>
    <source>
        <strain evidence="6 7">JCM 3307</strain>
    </source>
</reference>
<dbReference type="InterPro" id="IPR017941">
    <property type="entry name" value="Rieske_2Fe-2S"/>
</dbReference>
<evidence type="ECO:0000256" key="2">
    <source>
        <dbReference type="ARBA" id="ARBA00022723"/>
    </source>
</evidence>
<evidence type="ECO:0000313" key="6">
    <source>
        <dbReference type="EMBL" id="MFB9447309.1"/>
    </source>
</evidence>
<comment type="caution">
    <text evidence="6">The sequence shown here is derived from an EMBL/GenBank/DDBJ whole genome shotgun (WGS) entry which is preliminary data.</text>
</comment>
<sequence>MRRLTDFVQRLLDGRRPRPFVPTDDETAALRAAIVLKSSAAEPAVPRAQFVADLRERLADRAAGLEQPPPRLKRRRALLAGAGAAAAAATAAVVADRTLIGGPPGLSALSPNDGVWHPVLAADALAEGEAVAFDTGVVSGFVSRAAGRVSARSGICTHQFCRLRLNQPERRLDCPCHRTAFGYDGTVLRSQLSPPPARLPLIEAREAGGQIEVFVPRSS</sequence>
<proteinExistence type="predicted"/>
<evidence type="ECO:0000313" key="7">
    <source>
        <dbReference type="Proteomes" id="UP001589608"/>
    </source>
</evidence>
<evidence type="ECO:0000256" key="4">
    <source>
        <dbReference type="ARBA" id="ARBA00023014"/>
    </source>
</evidence>
<name>A0ABV5MEP0_9ACTN</name>
<dbReference type="CDD" id="cd03467">
    <property type="entry name" value="Rieske"/>
    <property type="match status" value="1"/>
</dbReference>
<keyword evidence="1" id="KW-0001">2Fe-2S</keyword>
<keyword evidence="3" id="KW-0408">Iron</keyword>
<dbReference type="SUPFAM" id="SSF50022">
    <property type="entry name" value="ISP domain"/>
    <property type="match status" value="1"/>
</dbReference>
<keyword evidence="7" id="KW-1185">Reference proteome</keyword>
<organism evidence="6 7">
    <name type="scientific">Dactylosporangium vinaceum</name>
    <dbReference type="NCBI Taxonomy" id="53362"/>
    <lineage>
        <taxon>Bacteria</taxon>
        <taxon>Bacillati</taxon>
        <taxon>Actinomycetota</taxon>
        <taxon>Actinomycetes</taxon>
        <taxon>Micromonosporales</taxon>
        <taxon>Micromonosporaceae</taxon>
        <taxon>Dactylosporangium</taxon>
    </lineage>
</organism>
<dbReference type="PROSITE" id="PS51296">
    <property type="entry name" value="RIESKE"/>
    <property type="match status" value="1"/>
</dbReference>
<evidence type="ECO:0000256" key="1">
    <source>
        <dbReference type="ARBA" id="ARBA00022714"/>
    </source>
</evidence>
<dbReference type="EMBL" id="JBHMCA010000052">
    <property type="protein sequence ID" value="MFB9447309.1"/>
    <property type="molecule type" value="Genomic_DNA"/>
</dbReference>
<evidence type="ECO:0000256" key="3">
    <source>
        <dbReference type="ARBA" id="ARBA00023004"/>
    </source>
</evidence>